<evidence type="ECO:0000256" key="1">
    <source>
        <dbReference type="ARBA" id="ARBA00022975"/>
    </source>
</evidence>
<dbReference type="InterPro" id="IPR011059">
    <property type="entry name" value="Metal-dep_hydrolase_composite"/>
</dbReference>
<dbReference type="InterPro" id="IPR004722">
    <property type="entry name" value="DHOase"/>
</dbReference>
<dbReference type="EMBL" id="CP040986">
    <property type="protein sequence ID" value="QDD13767.1"/>
    <property type="molecule type" value="Genomic_DNA"/>
</dbReference>
<dbReference type="SUPFAM" id="SSF51556">
    <property type="entry name" value="Metallo-dependent hydrolases"/>
    <property type="match status" value="1"/>
</dbReference>
<reference evidence="3 4" key="1">
    <citation type="journal article" date="2019" name="ISME J.">
        <title>Evolution in action: habitat transition from sediment to the pelagial leads to genome streamlining in Methylophilaceae.</title>
        <authorList>
            <person name="Salcher M."/>
            <person name="Schaefle D."/>
            <person name="Kaspar M."/>
            <person name="Neuenschwander S.M."/>
            <person name="Ghai R."/>
        </authorList>
    </citation>
    <scope>NUCLEOTIDE SEQUENCE [LARGE SCALE GENOMIC DNA]</scope>
    <source>
        <strain evidence="3 4">MMS-RI-1</strain>
    </source>
</reference>
<dbReference type="NCBIfam" id="TIGR00857">
    <property type="entry name" value="pyrC_multi"/>
    <property type="match status" value="1"/>
</dbReference>
<proteinExistence type="predicted"/>
<dbReference type="CDD" id="cd01317">
    <property type="entry name" value="DHOase_IIa"/>
    <property type="match status" value="1"/>
</dbReference>
<evidence type="ECO:0000313" key="3">
    <source>
        <dbReference type="EMBL" id="QDD13767.1"/>
    </source>
</evidence>
<dbReference type="NCBIfam" id="NF005791">
    <property type="entry name" value="PRK07627.1"/>
    <property type="match status" value="1"/>
</dbReference>
<dbReference type="Pfam" id="PF12890">
    <property type="entry name" value="DHOase"/>
    <property type="match status" value="1"/>
</dbReference>
<feature type="domain" description="Dihydroorotase catalytic" evidence="2">
    <location>
        <begin position="51"/>
        <end position="238"/>
    </location>
</feature>
<dbReference type="InterPro" id="IPR032466">
    <property type="entry name" value="Metal_Hydrolase"/>
</dbReference>
<gene>
    <name evidence="3" type="ORF">FIT61_04905</name>
</gene>
<dbReference type="AlphaFoldDB" id="A0AAE6FT68"/>
<dbReference type="Gene3D" id="2.30.40.10">
    <property type="entry name" value="Urease, subunit C, domain 1"/>
    <property type="match status" value="1"/>
</dbReference>
<dbReference type="InterPro" id="IPR024403">
    <property type="entry name" value="DHOase_cat"/>
</dbReference>
<dbReference type="Proteomes" id="UP000312102">
    <property type="component" value="Chromosome"/>
</dbReference>
<dbReference type="Gene3D" id="3.20.20.140">
    <property type="entry name" value="Metal-dependent hydrolases"/>
    <property type="match status" value="1"/>
</dbReference>
<keyword evidence="3" id="KW-0378">Hydrolase</keyword>
<dbReference type="InterPro" id="IPR050138">
    <property type="entry name" value="DHOase/Allantoinase_Hydrolase"/>
</dbReference>
<dbReference type="GO" id="GO:0004038">
    <property type="term" value="F:allantoinase activity"/>
    <property type="evidence" value="ECO:0007669"/>
    <property type="project" value="TreeGrafter"/>
</dbReference>
<dbReference type="GO" id="GO:0046872">
    <property type="term" value="F:metal ion binding"/>
    <property type="evidence" value="ECO:0007669"/>
    <property type="project" value="InterPro"/>
</dbReference>
<dbReference type="GO" id="GO:0006221">
    <property type="term" value="P:pyrimidine nucleotide biosynthetic process"/>
    <property type="evidence" value="ECO:0007669"/>
    <property type="project" value="UniProtKB-KW"/>
</dbReference>
<dbReference type="EC" id="3.5.2.3" evidence="3"/>
<dbReference type="GO" id="GO:0006145">
    <property type="term" value="P:purine nucleobase catabolic process"/>
    <property type="evidence" value="ECO:0007669"/>
    <property type="project" value="TreeGrafter"/>
</dbReference>
<evidence type="ECO:0000259" key="2">
    <source>
        <dbReference type="Pfam" id="PF12890"/>
    </source>
</evidence>
<dbReference type="KEGG" id="mrk:FIT61_04905"/>
<sequence length="425" mass="46799">MSILIKNGRVIDPKNNIDADLDILIADGKISELNKNLDPKKATQIIDASKKIVMPGIIDLQLNLREPGNQYKSTLESEMKAANAGGITGMVCPPDTTPILDEPGLVKMLKNKSEALKLGNVYPLGALTQELNGKLLTEINDLYESGCIGFSQAEKPIQDTEVLYRSFQYLSTFNLKAFLRAEDAYLSEKGIINAGEISTRLGLKGIQSISETTAINKILEIADLTKTKVHLNKISTAEGLNLIKIAKKNGVNVTCDVSIHQIFLTDNDIGFFNTNCFLKPPLRKESDRVKIIESIIDGTIDAICSDHSPVNEDNKLKPFAESEYGASSAELLMPLIFKLSDEYKIDLSLLVNKITYQPSNILEINKGNLSINSEADICIFDPEYPWEINSKTLISEGKNTPFFNQNLTGKVSSTIFNGNIVFIGH</sequence>
<organism evidence="3 4">
    <name type="scientific">Candidatus Methylopumilus rimovensis</name>
    <dbReference type="NCBI Taxonomy" id="2588535"/>
    <lineage>
        <taxon>Bacteria</taxon>
        <taxon>Pseudomonadati</taxon>
        <taxon>Pseudomonadota</taxon>
        <taxon>Betaproteobacteria</taxon>
        <taxon>Nitrosomonadales</taxon>
        <taxon>Methylophilaceae</taxon>
        <taxon>Candidatus Methylopumilus</taxon>
    </lineage>
</organism>
<evidence type="ECO:0000313" key="4">
    <source>
        <dbReference type="Proteomes" id="UP000312102"/>
    </source>
</evidence>
<dbReference type="RefSeq" id="WP_139883606.1">
    <property type="nucleotide sequence ID" value="NZ_CP040986.1"/>
</dbReference>
<name>A0AAE6FT68_9PROT</name>
<dbReference type="GO" id="GO:0005737">
    <property type="term" value="C:cytoplasm"/>
    <property type="evidence" value="ECO:0007669"/>
    <property type="project" value="TreeGrafter"/>
</dbReference>
<protein>
    <submittedName>
        <fullName evidence="3">Dihydroorotase</fullName>
        <ecNumber evidence="3">3.5.2.3</ecNumber>
    </submittedName>
</protein>
<keyword evidence="4" id="KW-1185">Reference proteome</keyword>
<keyword evidence="1" id="KW-0665">Pyrimidine biosynthesis</keyword>
<accession>A0AAE6FT68</accession>
<dbReference type="SUPFAM" id="SSF51338">
    <property type="entry name" value="Composite domain of metallo-dependent hydrolases"/>
    <property type="match status" value="1"/>
</dbReference>
<dbReference type="PANTHER" id="PTHR43668:SF2">
    <property type="entry name" value="ALLANTOINASE"/>
    <property type="match status" value="1"/>
</dbReference>
<dbReference type="PANTHER" id="PTHR43668">
    <property type="entry name" value="ALLANTOINASE"/>
    <property type="match status" value="1"/>
</dbReference>
<dbReference type="GO" id="GO:0004151">
    <property type="term" value="F:dihydroorotase activity"/>
    <property type="evidence" value="ECO:0007669"/>
    <property type="project" value="UniProtKB-EC"/>
</dbReference>